<dbReference type="EMBL" id="ADEG01000090">
    <property type="protein sequence ID" value="EFA91337.1"/>
    <property type="molecule type" value="Genomic_DNA"/>
</dbReference>
<evidence type="ECO:0000256" key="5">
    <source>
        <dbReference type="ARBA" id="ARBA00022692"/>
    </source>
</evidence>
<feature type="transmembrane region" description="Helical" evidence="8">
    <location>
        <begin position="248"/>
        <end position="270"/>
    </location>
</feature>
<name>D1W7X5_9BACT</name>
<feature type="transmembrane region" description="Helical" evidence="8">
    <location>
        <begin position="318"/>
        <end position="337"/>
    </location>
</feature>
<evidence type="ECO:0000256" key="4">
    <source>
        <dbReference type="ARBA" id="ARBA00022475"/>
    </source>
</evidence>
<dbReference type="SUPFAM" id="SSF81345">
    <property type="entry name" value="ABC transporter involved in vitamin B12 uptake, BtuC"/>
    <property type="match status" value="1"/>
</dbReference>
<keyword evidence="4" id="KW-1003">Cell membrane</keyword>
<protein>
    <submittedName>
        <fullName evidence="9">Iron chelate uptake ABC transporter, FeCT family, permease protein</fullName>
    </submittedName>
</protein>
<keyword evidence="5 8" id="KW-0812">Transmembrane</keyword>
<comment type="similarity">
    <text evidence="2">Belongs to the binding-protein-dependent transport system permease family. FecCD subfamily.</text>
</comment>
<evidence type="ECO:0000256" key="6">
    <source>
        <dbReference type="ARBA" id="ARBA00022989"/>
    </source>
</evidence>
<reference evidence="9 10" key="1">
    <citation type="submission" date="2009-12" db="EMBL/GenBank/DDBJ databases">
        <title>Genome Sequence of Prevotella buccalis ATCC 35310.</title>
        <authorList>
            <person name="Durkin A.S."/>
            <person name="Madupu R."/>
            <person name="Torralba M."/>
            <person name="Methe B."/>
            <person name="Sutton G."/>
            <person name="Strausberg R.L."/>
            <person name="Nelson K.E."/>
        </authorList>
    </citation>
    <scope>NUCLEOTIDE SEQUENCE [LARGE SCALE GENOMIC DNA]</scope>
    <source>
        <strain evidence="9 10">ATCC 35310</strain>
    </source>
</reference>
<dbReference type="RefSeq" id="WP_004350483.1">
    <property type="nucleotide sequence ID" value="NZ_ADEG01000090.1"/>
</dbReference>
<feature type="transmembrane region" description="Helical" evidence="8">
    <location>
        <begin position="65"/>
        <end position="82"/>
    </location>
</feature>
<dbReference type="PANTHER" id="PTHR30472:SF41">
    <property type="entry name" value="TRANSPORT SYSTEM PERMEASE PROTEIN"/>
    <property type="match status" value="1"/>
</dbReference>
<evidence type="ECO:0000256" key="2">
    <source>
        <dbReference type="ARBA" id="ARBA00007935"/>
    </source>
</evidence>
<gene>
    <name evidence="9" type="ORF">HMPREF0650_0604</name>
</gene>
<keyword evidence="3" id="KW-0813">Transport</keyword>
<sequence length="339" mass="35411">MGMTKNNIIVLSLALLFCICLLLMLNLLVGSVSIPTQDVLAILSGQDVGKPSWQFIILQSRLPQALTALLCGAALSTSGLLLQTSFQNPLAGPSIFGINSGAALGVALVMLLLGGSVSTALFSVGGAWAVLLAAFVGAMAVTGIIFMFAQWVKSSVMLLIIGMMIGYLASSAIALLNFFATQEGVKSFTMWGMGNFGGVSLSQLPMFTCAIVVGLVGSVLLIKPLNALLLGETYARNLGVDVRSVRSWLLVITGWLTAVTTAYCGPVAFIGLAVPHLARLVIGTDNHLQLLPITMAMGALIALLCQLVCVLPGSQGILPLNAVTPLIGAPVIIYIIWKR</sequence>
<evidence type="ECO:0000256" key="8">
    <source>
        <dbReference type="SAM" id="Phobius"/>
    </source>
</evidence>
<dbReference type="GO" id="GO:0033214">
    <property type="term" value="P:siderophore-iron import into cell"/>
    <property type="evidence" value="ECO:0007669"/>
    <property type="project" value="TreeGrafter"/>
</dbReference>
<keyword evidence="7 8" id="KW-0472">Membrane</keyword>
<evidence type="ECO:0000256" key="3">
    <source>
        <dbReference type="ARBA" id="ARBA00022448"/>
    </source>
</evidence>
<evidence type="ECO:0000313" key="10">
    <source>
        <dbReference type="Proteomes" id="UP000005283"/>
    </source>
</evidence>
<dbReference type="STRING" id="679190.HMPREF0650_0604"/>
<feature type="transmembrane region" description="Helical" evidence="8">
    <location>
        <begin position="126"/>
        <end position="149"/>
    </location>
</feature>
<comment type="subcellular location">
    <subcellularLocation>
        <location evidence="1">Cell membrane</location>
        <topology evidence="1">Multi-pass membrane protein</topology>
    </subcellularLocation>
</comment>
<proteinExistence type="inferred from homology"/>
<keyword evidence="10" id="KW-1185">Reference proteome</keyword>
<dbReference type="eggNOG" id="COG0609">
    <property type="taxonomic scope" value="Bacteria"/>
</dbReference>
<feature type="transmembrane region" description="Helical" evidence="8">
    <location>
        <begin position="156"/>
        <end position="180"/>
    </location>
</feature>
<dbReference type="Gene3D" id="1.10.3470.10">
    <property type="entry name" value="ABC transporter involved in vitamin B12 uptake, BtuC"/>
    <property type="match status" value="1"/>
</dbReference>
<dbReference type="InterPro" id="IPR000522">
    <property type="entry name" value="ABC_transptr_permease_BtuC"/>
</dbReference>
<dbReference type="Proteomes" id="UP000005283">
    <property type="component" value="Unassembled WGS sequence"/>
</dbReference>
<dbReference type="CDD" id="cd06550">
    <property type="entry name" value="TM_ABC_iron-siderophores_like"/>
    <property type="match status" value="1"/>
</dbReference>
<evidence type="ECO:0000256" key="1">
    <source>
        <dbReference type="ARBA" id="ARBA00004651"/>
    </source>
</evidence>
<dbReference type="InterPro" id="IPR037294">
    <property type="entry name" value="ABC_BtuC-like"/>
</dbReference>
<keyword evidence="6 8" id="KW-1133">Transmembrane helix</keyword>
<evidence type="ECO:0000256" key="7">
    <source>
        <dbReference type="ARBA" id="ARBA00023136"/>
    </source>
</evidence>
<feature type="transmembrane region" description="Helical" evidence="8">
    <location>
        <begin position="200"/>
        <end position="222"/>
    </location>
</feature>
<dbReference type="PANTHER" id="PTHR30472">
    <property type="entry name" value="FERRIC ENTEROBACTIN TRANSPORT SYSTEM PERMEASE PROTEIN"/>
    <property type="match status" value="1"/>
</dbReference>
<dbReference type="Pfam" id="PF01032">
    <property type="entry name" value="FecCD"/>
    <property type="match status" value="1"/>
</dbReference>
<dbReference type="GO" id="GO:0005886">
    <property type="term" value="C:plasma membrane"/>
    <property type="evidence" value="ECO:0007669"/>
    <property type="project" value="UniProtKB-SubCell"/>
</dbReference>
<organism evidence="9 10">
    <name type="scientific">Hoylesella buccalis ATCC 35310</name>
    <dbReference type="NCBI Taxonomy" id="679190"/>
    <lineage>
        <taxon>Bacteria</taxon>
        <taxon>Pseudomonadati</taxon>
        <taxon>Bacteroidota</taxon>
        <taxon>Bacteroidia</taxon>
        <taxon>Bacteroidales</taxon>
        <taxon>Prevotellaceae</taxon>
        <taxon>Hoylesella</taxon>
    </lineage>
</organism>
<accession>D1W7X5</accession>
<comment type="caution">
    <text evidence="9">The sequence shown here is derived from an EMBL/GenBank/DDBJ whole genome shotgun (WGS) entry which is preliminary data.</text>
</comment>
<evidence type="ECO:0000313" key="9">
    <source>
        <dbReference type="EMBL" id="EFA91337.1"/>
    </source>
</evidence>
<feature type="transmembrane region" description="Helical" evidence="8">
    <location>
        <begin position="290"/>
        <end position="311"/>
    </location>
</feature>
<feature type="transmembrane region" description="Helical" evidence="8">
    <location>
        <begin position="94"/>
        <end position="114"/>
    </location>
</feature>
<dbReference type="GO" id="GO:0022857">
    <property type="term" value="F:transmembrane transporter activity"/>
    <property type="evidence" value="ECO:0007669"/>
    <property type="project" value="InterPro"/>
</dbReference>
<dbReference type="AlphaFoldDB" id="D1W7X5"/>